<evidence type="ECO:0000313" key="2">
    <source>
        <dbReference type="Proteomes" id="UP000054217"/>
    </source>
</evidence>
<organism evidence="1 2">
    <name type="scientific">Pisolithus tinctorius Marx 270</name>
    <dbReference type="NCBI Taxonomy" id="870435"/>
    <lineage>
        <taxon>Eukaryota</taxon>
        <taxon>Fungi</taxon>
        <taxon>Dikarya</taxon>
        <taxon>Basidiomycota</taxon>
        <taxon>Agaricomycotina</taxon>
        <taxon>Agaricomycetes</taxon>
        <taxon>Agaricomycetidae</taxon>
        <taxon>Boletales</taxon>
        <taxon>Sclerodermatineae</taxon>
        <taxon>Pisolithaceae</taxon>
        <taxon>Pisolithus</taxon>
    </lineage>
</organism>
<evidence type="ECO:0000313" key="1">
    <source>
        <dbReference type="EMBL" id="KIO01711.1"/>
    </source>
</evidence>
<sequence length="649" mass="73076">MSTNTAVGLHTKSGLETAAQLTPYKNFIQWSGKVTGPAAEMFLINGNHHVTLIQTLSEKDIVHCQDVIAMIHEGQNERQKGNAAKELDKINEKLSQKAMWLVKFFDLSLFLAIFKPMLSVLDFLASPIQMEDWQTACPQILGCHVPNHGLAEEDCICLLKQIHAKVGGMFKNPSQPPMTTVLETFGVDSLLGKWNTIFSEKFHSTQELLDMSLPLISPTDVTWPVLDNLIVKLQWIQHGFHPVQEPRVHLDTPYPLFTELSMIVIMGNWNTSKITVCKWDNFSNDINYGPALAEVADWLFPLCQYPITVYFIFIKPQLITMLFHHCQVALTQVRVGLAKLFTNDWEKKQKDQIKPLFDAIGDVKWLDTFQTFLKAYHVKLDGTKPSLAQPKVNHLTEQEKLLQIPTIWDLHQSVLDLLQGFGPHAKSQAPWLYWDGMESQPTLSPTNPLLALMPKEYTSESLGTAVEQAASAPHITAQNVNAMQKIVKLISGPTLGLCNGESTAKLDPDLKMPLENFLMSLAAVTVKKTTRLQEPTADLTHTAPFTMVQELLGTAGFGSNFQSLQYLNPLKAQEFWQGHMTAELNPYAVQSLHSTSTIAYSERARLEQQHALDKMARHVRKFAKKKPSCILPQPDDGSDIYMYTKMMDF</sequence>
<reference evidence="2" key="2">
    <citation type="submission" date="2015-01" db="EMBL/GenBank/DDBJ databases">
        <title>Evolutionary Origins and Diversification of the Mycorrhizal Mutualists.</title>
        <authorList>
            <consortium name="DOE Joint Genome Institute"/>
            <consortium name="Mycorrhizal Genomics Consortium"/>
            <person name="Kohler A."/>
            <person name="Kuo A."/>
            <person name="Nagy L.G."/>
            <person name="Floudas D."/>
            <person name="Copeland A."/>
            <person name="Barry K.W."/>
            <person name="Cichocki N."/>
            <person name="Veneault-Fourrey C."/>
            <person name="LaButti K."/>
            <person name="Lindquist E.A."/>
            <person name="Lipzen A."/>
            <person name="Lundell T."/>
            <person name="Morin E."/>
            <person name="Murat C."/>
            <person name="Riley R."/>
            <person name="Ohm R."/>
            <person name="Sun H."/>
            <person name="Tunlid A."/>
            <person name="Henrissat B."/>
            <person name="Grigoriev I.V."/>
            <person name="Hibbett D.S."/>
            <person name="Martin F."/>
        </authorList>
    </citation>
    <scope>NUCLEOTIDE SEQUENCE [LARGE SCALE GENOMIC DNA]</scope>
    <source>
        <strain evidence="2">Marx 270</strain>
    </source>
</reference>
<name>A0A0C3P2J2_PISTI</name>
<dbReference type="EMBL" id="KN831986">
    <property type="protein sequence ID" value="KIO01711.1"/>
    <property type="molecule type" value="Genomic_DNA"/>
</dbReference>
<accession>A0A0C3P2J2</accession>
<dbReference type="Proteomes" id="UP000054217">
    <property type="component" value="Unassembled WGS sequence"/>
</dbReference>
<dbReference type="AlphaFoldDB" id="A0A0C3P2J2"/>
<keyword evidence="2" id="KW-1185">Reference proteome</keyword>
<gene>
    <name evidence="1" type="ORF">M404DRAFT_9981</name>
</gene>
<protein>
    <submittedName>
        <fullName evidence="1">Uncharacterized protein</fullName>
    </submittedName>
</protein>
<dbReference type="OrthoDB" id="2689693at2759"/>
<reference evidence="1 2" key="1">
    <citation type="submission" date="2014-04" db="EMBL/GenBank/DDBJ databases">
        <authorList>
            <consortium name="DOE Joint Genome Institute"/>
            <person name="Kuo A."/>
            <person name="Kohler A."/>
            <person name="Costa M.D."/>
            <person name="Nagy L.G."/>
            <person name="Floudas D."/>
            <person name="Copeland A."/>
            <person name="Barry K.W."/>
            <person name="Cichocki N."/>
            <person name="Veneault-Fourrey C."/>
            <person name="LaButti K."/>
            <person name="Lindquist E.A."/>
            <person name="Lipzen A."/>
            <person name="Lundell T."/>
            <person name="Morin E."/>
            <person name="Murat C."/>
            <person name="Sun H."/>
            <person name="Tunlid A."/>
            <person name="Henrissat B."/>
            <person name="Grigoriev I.V."/>
            <person name="Hibbett D.S."/>
            <person name="Martin F."/>
            <person name="Nordberg H.P."/>
            <person name="Cantor M.N."/>
            <person name="Hua S.X."/>
        </authorList>
    </citation>
    <scope>NUCLEOTIDE SEQUENCE [LARGE SCALE GENOMIC DNA]</scope>
    <source>
        <strain evidence="1 2">Marx 270</strain>
    </source>
</reference>
<dbReference type="HOGENOM" id="CLU_424591_0_0_1"/>
<dbReference type="InParanoid" id="A0A0C3P2J2"/>
<proteinExistence type="predicted"/>